<proteinExistence type="predicted"/>
<evidence type="ECO:0000313" key="1">
    <source>
        <dbReference type="EMBL" id="KKM70466.1"/>
    </source>
</evidence>
<dbReference type="AlphaFoldDB" id="A0A0F9K718"/>
<sequence length="81" mass="8717">MKGVFGDNIRDAVASLKTKKTQHKVEFPMCSHPELSPTMLGQEKPEPARSIGGCPVHNYTCPICGFGVGCAPSCDCPEMSY</sequence>
<accession>A0A0F9K718</accession>
<reference evidence="1" key="1">
    <citation type="journal article" date="2015" name="Nature">
        <title>Complex archaea that bridge the gap between prokaryotes and eukaryotes.</title>
        <authorList>
            <person name="Spang A."/>
            <person name="Saw J.H."/>
            <person name="Jorgensen S.L."/>
            <person name="Zaremba-Niedzwiedzka K."/>
            <person name="Martijn J."/>
            <person name="Lind A.E."/>
            <person name="van Eijk R."/>
            <person name="Schleper C."/>
            <person name="Guy L."/>
            <person name="Ettema T.J."/>
        </authorList>
    </citation>
    <scope>NUCLEOTIDE SEQUENCE</scope>
</reference>
<name>A0A0F9K718_9ZZZZ</name>
<organism evidence="1">
    <name type="scientific">marine sediment metagenome</name>
    <dbReference type="NCBI Taxonomy" id="412755"/>
    <lineage>
        <taxon>unclassified sequences</taxon>
        <taxon>metagenomes</taxon>
        <taxon>ecological metagenomes</taxon>
    </lineage>
</organism>
<gene>
    <name evidence="1" type="ORF">LCGC14_1440480</name>
</gene>
<protein>
    <submittedName>
        <fullName evidence="1">Uncharacterized protein</fullName>
    </submittedName>
</protein>
<dbReference type="EMBL" id="LAZR01009813">
    <property type="protein sequence ID" value="KKM70466.1"/>
    <property type="molecule type" value="Genomic_DNA"/>
</dbReference>
<comment type="caution">
    <text evidence="1">The sequence shown here is derived from an EMBL/GenBank/DDBJ whole genome shotgun (WGS) entry which is preliminary data.</text>
</comment>